<evidence type="ECO:0000313" key="5">
    <source>
        <dbReference type="Proteomes" id="UP000198697"/>
    </source>
</evidence>
<feature type="domain" description="Thioredoxin" evidence="3">
    <location>
        <begin position="1"/>
        <end position="175"/>
    </location>
</feature>
<dbReference type="InterPro" id="IPR013766">
    <property type="entry name" value="Thioredoxin_domain"/>
</dbReference>
<proteinExistence type="inferred from homology"/>
<dbReference type="InterPro" id="IPR012336">
    <property type="entry name" value="Thioredoxin-like_fold"/>
</dbReference>
<dbReference type="GO" id="GO:0016853">
    <property type="term" value="F:isomerase activity"/>
    <property type="evidence" value="ECO:0007669"/>
    <property type="project" value="UniProtKB-KW"/>
</dbReference>
<dbReference type="EMBL" id="FOHS01000004">
    <property type="protein sequence ID" value="SET93284.1"/>
    <property type="molecule type" value="Genomic_DNA"/>
</dbReference>
<feature type="region of interest" description="Disordered" evidence="2">
    <location>
        <begin position="1"/>
        <end position="20"/>
    </location>
</feature>
<keyword evidence="5" id="KW-1185">Reference proteome</keyword>
<accession>A0A1I0IA37</accession>
<dbReference type="Gene3D" id="3.40.30.10">
    <property type="entry name" value="Glutaredoxin"/>
    <property type="match status" value="1"/>
</dbReference>
<name>A0A1I0IA37_9BACT</name>
<dbReference type="Proteomes" id="UP000198697">
    <property type="component" value="Unassembled WGS sequence"/>
</dbReference>
<protein>
    <submittedName>
        <fullName evidence="4">Protein-disulfide isomerase</fullName>
    </submittedName>
</protein>
<dbReference type="Pfam" id="PF13462">
    <property type="entry name" value="Thioredoxin_4"/>
    <property type="match status" value="1"/>
</dbReference>
<dbReference type="PROSITE" id="PS51352">
    <property type="entry name" value="THIOREDOXIN_2"/>
    <property type="match status" value="1"/>
</dbReference>
<evidence type="ECO:0000256" key="2">
    <source>
        <dbReference type="SAM" id="MobiDB-lite"/>
    </source>
</evidence>
<organism evidence="4 5">
    <name type="scientific">Hymenobacter actinosclerus</name>
    <dbReference type="NCBI Taxonomy" id="82805"/>
    <lineage>
        <taxon>Bacteria</taxon>
        <taxon>Pseudomonadati</taxon>
        <taxon>Bacteroidota</taxon>
        <taxon>Cytophagia</taxon>
        <taxon>Cytophagales</taxon>
        <taxon>Hymenobacteraceae</taxon>
        <taxon>Hymenobacter</taxon>
    </lineage>
</organism>
<gene>
    <name evidence="4" type="ORF">SAMN04487998_3228</name>
</gene>
<dbReference type="RefSeq" id="WP_092773448.1">
    <property type="nucleotide sequence ID" value="NZ_FOHS01000004.1"/>
</dbReference>
<dbReference type="PANTHER" id="PTHR13887">
    <property type="entry name" value="GLUTATHIONE S-TRANSFERASE KAPPA"/>
    <property type="match status" value="1"/>
</dbReference>
<dbReference type="STRING" id="82805.SAMN04487998_3228"/>
<dbReference type="OrthoDB" id="117402at2"/>
<dbReference type="PANTHER" id="PTHR13887:SF55">
    <property type="entry name" value="SLR0313 PROTEIN"/>
    <property type="match status" value="1"/>
</dbReference>
<sequence length="175" mass="19530">MSNQLKPAVDGHDHSQGPRSAPLELVEYGDYQCSYCGEAYPEVKAARQALGDKLRFVFRNFPLTEAHPHAQQAALAAEAAARQGKFWEMHDALYEHQDQLDSAGLQQHAQQLELDMDQFQSDLKSSAVTEKVEADFESGVRSGVNGTPAFFVNGELYQGNWQDGELTRFLQSQLQ</sequence>
<keyword evidence="4" id="KW-0413">Isomerase</keyword>
<dbReference type="SUPFAM" id="SSF52833">
    <property type="entry name" value="Thioredoxin-like"/>
    <property type="match status" value="1"/>
</dbReference>
<evidence type="ECO:0000313" key="4">
    <source>
        <dbReference type="EMBL" id="SET93284.1"/>
    </source>
</evidence>
<evidence type="ECO:0000256" key="1">
    <source>
        <dbReference type="ARBA" id="ARBA00005791"/>
    </source>
</evidence>
<reference evidence="5" key="1">
    <citation type="submission" date="2016-10" db="EMBL/GenBank/DDBJ databases">
        <authorList>
            <person name="Varghese N."/>
            <person name="Submissions S."/>
        </authorList>
    </citation>
    <scope>NUCLEOTIDE SEQUENCE [LARGE SCALE GENOMIC DNA]</scope>
    <source>
        <strain evidence="5">DSM 15310</strain>
    </source>
</reference>
<dbReference type="AlphaFoldDB" id="A0A1I0IA37"/>
<evidence type="ECO:0000259" key="3">
    <source>
        <dbReference type="PROSITE" id="PS51352"/>
    </source>
</evidence>
<dbReference type="InterPro" id="IPR036249">
    <property type="entry name" value="Thioredoxin-like_sf"/>
</dbReference>
<comment type="similarity">
    <text evidence="1">Belongs to the thioredoxin family. DsbA subfamily.</text>
</comment>